<dbReference type="InterPro" id="IPR011977">
    <property type="entry name" value="Pept_M3B_clade3"/>
</dbReference>
<evidence type="ECO:0000256" key="2">
    <source>
        <dbReference type="ARBA" id="ARBA00022723"/>
    </source>
</evidence>
<keyword evidence="1 6" id="KW-0645">Protease</keyword>
<dbReference type="InterPro" id="IPR013647">
    <property type="entry name" value="OligopepF_N_dom"/>
</dbReference>
<name>A0A2N1PNU9_9BACT</name>
<dbReference type="InterPro" id="IPR042088">
    <property type="entry name" value="OligoPept_F_C"/>
</dbReference>
<evidence type="ECO:0000256" key="3">
    <source>
        <dbReference type="ARBA" id="ARBA00022801"/>
    </source>
</evidence>
<feature type="domain" description="Peptidase M3A/M3B catalytic" evidence="7">
    <location>
        <begin position="203"/>
        <end position="584"/>
    </location>
</feature>
<keyword evidence="5 6" id="KW-0482">Metalloprotease</keyword>
<evidence type="ECO:0000313" key="10">
    <source>
        <dbReference type="Proteomes" id="UP000233256"/>
    </source>
</evidence>
<gene>
    <name evidence="9" type="ORF">CVV64_11790</name>
</gene>
<evidence type="ECO:0000256" key="5">
    <source>
        <dbReference type="ARBA" id="ARBA00023049"/>
    </source>
</evidence>
<keyword evidence="2 6" id="KW-0479">Metal-binding</keyword>
<comment type="cofactor">
    <cofactor evidence="6">
        <name>Zn(2+)</name>
        <dbReference type="ChEBI" id="CHEBI:29105"/>
    </cofactor>
    <text evidence="6">Binds 1 zinc ion.</text>
</comment>
<feature type="domain" description="Oligopeptidase F N-terminal" evidence="8">
    <location>
        <begin position="114"/>
        <end position="175"/>
    </location>
</feature>
<dbReference type="SUPFAM" id="SSF55486">
    <property type="entry name" value="Metalloproteases ('zincins'), catalytic domain"/>
    <property type="match status" value="1"/>
</dbReference>
<evidence type="ECO:0000256" key="4">
    <source>
        <dbReference type="ARBA" id="ARBA00022833"/>
    </source>
</evidence>
<evidence type="ECO:0000256" key="6">
    <source>
        <dbReference type="RuleBase" id="RU003435"/>
    </source>
</evidence>
<dbReference type="InterPro" id="IPR034006">
    <property type="entry name" value="M3B_PepF_2"/>
</dbReference>
<keyword evidence="3 6" id="KW-0378">Hydrolase</keyword>
<dbReference type="NCBIfam" id="TIGR02290">
    <property type="entry name" value="M3_fam_3"/>
    <property type="match status" value="1"/>
</dbReference>
<accession>A0A2N1PNU9</accession>
<dbReference type="PANTHER" id="PTHR34217">
    <property type="entry name" value="METAL-DEPENDENT CARBOXYPEPTIDASE"/>
    <property type="match status" value="1"/>
</dbReference>
<dbReference type="CDD" id="cd09607">
    <property type="entry name" value="M3B_PepF"/>
    <property type="match status" value="1"/>
</dbReference>
<dbReference type="Pfam" id="PF01432">
    <property type="entry name" value="Peptidase_M3"/>
    <property type="match status" value="1"/>
</dbReference>
<dbReference type="PANTHER" id="PTHR34217:SF1">
    <property type="entry name" value="CARBOXYPEPTIDASE 1"/>
    <property type="match status" value="1"/>
</dbReference>
<dbReference type="InterPro" id="IPR001333">
    <property type="entry name" value="Peptidase_M32_Taq"/>
</dbReference>
<dbReference type="GO" id="GO:0046872">
    <property type="term" value="F:metal ion binding"/>
    <property type="evidence" value="ECO:0007669"/>
    <property type="project" value="UniProtKB-UniRule"/>
</dbReference>
<protein>
    <submittedName>
        <fullName evidence="9">Oligoendopeptidase F</fullName>
    </submittedName>
</protein>
<dbReference type="Pfam" id="PF08439">
    <property type="entry name" value="Peptidase_M3_N"/>
    <property type="match status" value="1"/>
</dbReference>
<dbReference type="Gene3D" id="1.20.140.70">
    <property type="entry name" value="Oligopeptidase f, N-terminal domain"/>
    <property type="match status" value="1"/>
</dbReference>
<dbReference type="Proteomes" id="UP000233256">
    <property type="component" value="Unassembled WGS sequence"/>
</dbReference>
<evidence type="ECO:0000259" key="8">
    <source>
        <dbReference type="Pfam" id="PF08439"/>
    </source>
</evidence>
<dbReference type="GO" id="GO:0004222">
    <property type="term" value="F:metalloendopeptidase activity"/>
    <property type="evidence" value="ECO:0007669"/>
    <property type="project" value="InterPro"/>
</dbReference>
<sequence length="610" mass="69120">MTPTDWNLDSLYSSLDSDEYKRDFAKCIELRDEFIAWINEVTVGKKPDGTLLSEYYTRREKHDGFFSRIYIYAKLLTFLDARNSNAHGAAERIQLAMLEMTAPMVSFVKWLATAEDIDQLIESTPLTTEHDFHIRRTIREATRLLSQGEEVLIARLSMSGSNAWENLYETLVSTLVIDMVTPDGSPLPEGMPSRMALQSVRNMYSDPDTEKRRIAWHSELLGVKTVEESISACLNSLKAEAITVSEARGYDSILEMTLENANMSRQTFDALMDAIDENLPLLQSYFSLKAKYLGYDNGLPFWEIFAPLGNESRRFTLEQAREIIVETFSGFSRELGEYADMAFEKGWIDSAPRDGKRGGAFCVPIHSIGESRIMCTFSGSLKSLITIAHELGHGYHNHCMRNRTHVNSGAPMPLAETASIFCETVVKSALMKDADPAEAFAIVEADLSDVGQKVTDIMTRYLFEKGVIEERKDSALPVRRLNELMIQSQKAIYGESMDPDQLHPYMWLVKSHYYSSSWNYYNFPYAFGILFAKGLYAEYLRQGDAFISRYVEFLSSTGMMTLEQAASIAGVDVTRKEFWQGSMNLVKEDTELFRKFIETADSIKVADSAE</sequence>
<dbReference type="AlphaFoldDB" id="A0A2N1PNU9"/>
<dbReference type="Gene3D" id="1.10.1370.20">
    <property type="entry name" value="Oligoendopeptidase f, C-terminal domain"/>
    <property type="match status" value="1"/>
</dbReference>
<evidence type="ECO:0000259" key="7">
    <source>
        <dbReference type="Pfam" id="PF01432"/>
    </source>
</evidence>
<dbReference type="EMBL" id="PGXC01000009">
    <property type="protein sequence ID" value="PKK90000.1"/>
    <property type="molecule type" value="Genomic_DNA"/>
</dbReference>
<proteinExistence type="inferred from homology"/>
<reference evidence="9 10" key="1">
    <citation type="journal article" date="2017" name="ISME J.">
        <title>Potential for microbial H2 and metal transformations associated with novel bacteria and archaea in deep terrestrial subsurface sediments.</title>
        <authorList>
            <person name="Hernsdorf A.W."/>
            <person name="Amano Y."/>
            <person name="Miyakawa K."/>
            <person name="Ise K."/>
            <person name="Suzuki Y."/>
            <person name="Anantharaman K."/>
            <person name="Probst A."/>
            <person name="Burstein D."/>
            <person name="Thomas B.C."/>
            <person name="Banfield J.F."/>
        </authorList>
    </citation>
    <scope>NUCLEOTIDE SEQUENCE [LARGE SCALE GENOMIC DNA]</scope>
    <source>
        <strain evidence="9">HGW-Wallbacteria-1</strain>
    </source>
</reference>
<evidence type="ECO:0000256" key="1">
    <source>
        <dbReference type="ARBA" id="ARBA00022670"/>
    </source>
</evidence>
<dbReference type="InterPro" id="IPR001567">
    <property type="entry name" value="Pept_M3A_M3B_dom"/>
</dbReference>
<evidence type="ECO:0000313" key="9">
    <source>
        <dbReference type="EMBL" id="PKK90000.1"/>
    </source>
</evidence>
<keyword evidence="4 6" id="KW-0862">Zinc</keyword>
<dbReference type="GO" id="GO:0006508">
    <property type="term" value="P:proteolysis"/>
    <property type="evidence" value="ECO:0007669"/>
    <property type="project" value="UniProtKB-KW"/>
</dbReference>
<comment type="similarity">
    <text evidence="6">Belongs to the peptidase M3 family.</text>
</comment>
<comment type="caution">
    <text evidence="9">The sequence shown here is derived from an EMBL/GenBank/DDBJ whole genome shotgun (WGS) entry which is preliminary data.</text>
</comment>
<organism evidence="9 10">
    <name type="scientific">Candidatus Wallbacteria bacterium HGW-Wallbacteria-1</name>
    <dbReference type="NCBI Taxonomy" id="2013854"/>
    <lineage>
        <taxon>Bacteria</taxon>
        <taxon>Candidatus Walliibacteriota</taxon>
    </lineage>
</organism>
<dbReference type="GO" id="GO:0004181">
    <property type="term" value="F:metallocarboxypeptidase activity"/>
    <property type="evidence" value="ECO:0007669"/>
    <property type="project" value="InterPro"/>
</dbReference>